<sequence>MRLEGEAWQEFFHSFQREAFRLETLPGYTVPEEEDELRQFLAGVTRPPQELHTDTYLIKVREHIEAGRRMRRVHTLTSPLNDHLRFQFEWGYAFSAAAGEEVHILDFATTPDPGLPQQDFWLFDDEHVVLMHYAADGTQTGRELLENADPAPYVRYKDLALEHAVPFPEYYKAAPLDP</sequence>
<reference evidence="2 3" key="1">
    <citation type="submission" date="2020-08" db="EMBL/GenBank/DDBJ databases">
        <title>Sequencing the genomes of 1000 actinobacteria strains.</title>
        <authorList>
            <person name="Klenk H.-P."/>
        </authorList>
    </citation>
    <scope>NUCLEOTIDE SEQUENCE [LARGE SCALE GENOMIC DNA]</scope>
    <source>
        <strain evidence="2 3">DSM 44598</strain>
    </source>
</reference>
<comment type="caution">
    <text evidence="2">The sequence shown here is derived from an EMBL/GenBank/DDBJ whole genome shotgun (WGS) entry which is preliminary data.</text>
</comment>
<keyword evidence="3" id="KW-1185">Reference proteome</keyword>
<evidence type="ECO:0000259" key="1">
    <source>
        <dbReference type="Pfam" id="PF21806"/>
    </source>
</evidence>
<accession>A0A840W8B8</accession>
<protein>
    <recommendedName>
        <fullName evidence="1">DUF6879 domain-containing protein</fullName>
    </recommendedName>
</protein>
<dbReference type="Pfam" id="PF21806">
    <property type="entry name" value="DUF6879"/>
    <property type="match status" value="1"/>
</dbReference>
<organism evidence="2 3">
    <name type="scientific">Nocardiopsis metallicus</name>
    <dbReference type="NCBI Taxonomy" id="179819"/>
    <lineage>
        <taxon>Bacteria</taxon>
        <taxon>Bacillati</taxon>
        <taxon>Actinomycetota</taxon>
        <taxon>Actinomycetes</taxon>
        <taxon>Streptosporangiales</taxon>
        <taxon>Nocardiopsidaceae</taxon>
        <taxon>Nocardiopsis</taxon>
    </lineage>
</organism>
<dbReference type="RefSeq" id="WP_184365796.1">
    <property type="nucleotide sequence ID" value="NZ_BAAAKM010000168.1"/>
</dbReference>
<dbReference type="InterPro" id="IPR049244">
    <property type="entry name" value="DUF6879"/>
</dbReference>
<dbReference type="EMBL" id="JACHDO010000001">
    <property type="protein sequence ID" value="MBB5492304.1"/>
    <property type="molecule type" value="Genomic_DNA"/>
</dbReference>
<feature type="domain" description="DUF6879" evidence="1">
    <location>
        <begin position="7"/>
        <end position="171"/>
    </location>
</feature>
<name>A0A840W8B8_9ACTN</name>
<evidence type="ECO:0000313" key="3">
    <source>
        <dbReference type="Proteomes" id="UP000579647"/>
    </source>
</evidence>
<evidence type="ECO:0000313" key="2">
    <source>
        <dbReference type="EMBL" id="MBB5492304.1"/>
    </source>
</evidence>
<dbReference type="Proteomes" id="UP000579647">
    <property type="component" value="Unassembled WGS sequence"/>
</dbReference>
<proteinExistence type="predicted"/>
<gene>
    <name evidence="2" type="ORF">HNR07_003441</name>
</gene>
<dbReference type="AlphaFoldDB" id="A0A840W8B8"/>